<proteinExistence type="predicted"/>
<keyword evidence="3" id="KW-1185">Reference proteome</keyword>
<gene>
    <name evidence="2" type="ORF">GCM10008957_32540</name>
</gene>
<reference evidence="2" key="2">
    <citation type="submission" date="2020-09" db="EMBL/GenBank/DDBJ databases">
        <authorList>
            <person name="Sun Q."/>
            <person name="Ohkuma M."/>
        </authorList>
    </citation>
    <scope>NUCLEOTIDE SEQUENCE</scope>
    <source>
        <strain evidence="2">JCM 31311</strain>
    </source>
</reference>
<feature type="chain" id="PRO_5037732451" evidence="1">
    <location>
        <begin position="18"/>
        <end position="1311"/>
    </location>
</feature>
<evidence type="ECO:0000313" key="2">
    <source>
        <dbReference type="EMBL" id="GGR17370.1"/>
    </source>
</evidence>
<keyword evidence="1" id="KW-0732">Signal</keyword>
<protein>
    <submittedName>
        <fullName evidence="2">Uncharacterized protein</fullName>
    </submittedName>
</protein>
<feature type="signal peptide" evidence="1">
    <location>
        <begin position="1"/>
        <end position="17"/>
    </location>
</feature>
<dbReference type="EMBL" id="BMQL01000020">
    <property type="protein sequence ID" value="GGR17370.1"/>
    <property type="molecule type" value="Genomic_DNA"/>
</dbReference>
<accession>A0A918CBW0</accession>
<dbReference type="Proteomes" id="UP000603865">
    <property type="component" value="Unassembled WGS sequence"/>
</dbReference>
<name>A0A918CBW0_9DEIO</name>
<comment type="caution">
    <text evidence="2">The sequence shown here is derived from an EMBL/GenBank/DDBJ whole genome shotgun (WGS) entry which is preliminary data.</text>
</comment>
<reference evidence="2" key="1">
    <citation type="journal article" date="2014" name="Int. J. Syst. Evol. Microbiol.">
        <title>Complete genome sequence of Corynebacterium casei LMG S-19264T (=DSM 44701T), isolated from a smear-ripened cheese.</title>
        <authorList>
            <consortium name="US DOE Joint Genome Institute (JGI-PGF)"/>
            <person name="Walter F."/>
            <person name="Albersmeier A."/>
            <person name="Kalinowski J."/>
            <person name="Ruckert C."/>
        </authorList>
    </citation>
    <scope>NUCLEOTIDE SEQUENCE</scope>
    <source>
        <strain evidence="2">JCM 31311</strain>
    </source>
</reference>
<organism evidence="2 3">
    <name type="scientific">Deinococcus ruber</name>
    <dbReference type="NCBI Taxonomy" id="1848197"/>
    <lineage>
        <taxon>Bacteria</taxon>
        <taxon>Thermotogati</taxon>
        <taxon>Deinococcota</taxon>
        <taxon>Deinococci</taxon>
        <taxon>Deinococcales</taxon>
        <taxon>Deinococcaceae</taxon>
        <taxon>Deinococcus</taxon>
    </lineage>
</organism>
<evidence type="ECO:0000256" key="1">
    <source>
        <dbReference type="SAM" id="SignalP"/>
    </source>
</evidence>
<sequence length="1311" mass="135599">MKRHVLLLALTGLLASAAAQDSARVVNIVDAPKGVSIGDKLNWEVGAQTYDLRVTGTQPVTLNITRPGFDPTSYRQDDWGDENYTPSTPIITTYALTDATGKQVKSLVAQPGQLATQTLFTGTLAPGEYHVSATTSGKGKHAFTLTSAGPVAVSTGTLNVTLRDRAWASLLHLKLSGQERVSVYDSDGPTEMELRVRYADGTVQDVTGGGDLQWQEFPVLKAGLAILEGRQAVSARQYSNSVAIQVRTPNGPAALAVTPPASPTPVTPIVPAPPVATPLPAKTPTPPASAPVPVPAPMVVPATVPQVIEPLPPVPVPAPPTPLPLPVTRVSTVTITTDAPPKGRSTLLVPLPDGAQLQPGSVTLNNVVIQDPALDAQHRMTLSLSGPAVISYRVTHAGAIQVQPAKLDWQATAAPKASLSAPAKAALPTERTSGLLRYPLDGQIIQSGSTTAVTQFEKTSALPLVLNGVEVPGSRIGTHLAADDGSFARNEYVALPLRPGLNTLQVGKETIHVRVPGAVQRLQVTPIATLADGATPLTVRLQAFDADGLPANVQTLDVSVTGAEALTPDAQPSTPGYQVALVDGTGLLALRPLSTPNSVSVTAAFGELRHQATFAATPDRRTVVVGTGQVTVPLSNVAATSASGALTVETPIGDGKLYVYYDSAQVVNAPAVHERFGSLGDGASEVQPLTSQHGVAAQYEHPNFSAKLALGADQNEVFQTTRGSDALKVTTHGPVRFSVTAALESATRTLTLADVTVITRLPDAPLLPGSVVVTLSRPSGERVTLIRGVDYSVDEYAGLLTLTRPYLQAVDGQLTVTYSLQGVQPTGVAYSAGASAQLGPGILSATVTRDSVTTTIGARYGTANNYLRAAYDLGSSGWLVDGSFSAKEAALSVAASVRVQSDQYHGPLSGSAGVNATLSADRRLNSLYGVRLNATVNSPELSVAQLSGTADASVYRRFGDAFSVGVGARKSFGAVVNTQLLLEGRYQTDTALLTVRVLPSISGGASAIETEGRLPLNQSGTLAVVATAGATLEDGQLRGTGSVGLDGSAYGVHFAAAYELPSGAGDAGRLRTGANAQLTLSERVSAGLAASATLGSGGALTGDVSLLYNDHSALNATLGLSGNHPWDGGFTATVYGSVQYAPSGNWVLTAKARQDIGDTSGTLVDASATYRDGTVAVAARANVQTGSYAPSTGTQMSAEVNSSYRIRNLDLKAGLLLKNVLGTHDFLSDARIGGTFWISDRFGIGATGHVYNLYGDTTYGLSVEATVIPLEGFGVSIGYNFTDVDWSGTSATPGFYVRADLLFAGSTEEQK</sequence>
<evidence type="ECO:0000313" key="3">
    <source>
        <dbReference type="Proteomes" id="UP000603865"/>
    </source>
</evidence>
<dbReference type="RefSeq" id="WP_189091580.1">
    <property type="nucleotide sequence ID" value="NZ_BMQL01000020.1"/>
</dbReference>